<dbReference type="AlphaFoldDB" id="A0A1J9Q2J5"/>
<accession>A0A1J9Q2J5</accession>
<evidence type="ECO:0000313" key="1">
    <source>
        <dbReference type="EMBL" id="OJD22785.1"/>
    </source>
</evidence>
<dbReference type="Proteomes" id="UP000242791">
    <property type="component" value="Unassembled WGS sequence"/>
</dbReference>
<name>A0A1J9Q2J5_9EURO</name>
<comment type="caution">
    <text evidence="1">The sequence shown here is derived from an EMBL/GenBank/DDBJ whole genome shotgun (WGS) entry which is preliminary data.</text>
</comment>
<proteinExistence type="predicted"/>
<organism evidence="1 2">
    <name type="scientific">Blastomyces percursus</name>
    <dbReference type="NCBI Taxonomy" id="1658174"/>
    <lineage>
        <taxon>Eukaryota</taxon>
        <taxon>Fungi</taxon>
        <taxon>Dikarya</taxon>
        <taxon>Ascomycota</taxon>
        <taxon>Pezizomycotina</taxon>
        <taxon>Eurotiomycetes</taxon>
        <taxon>Eurotiomycetidae</taxon>
        <taxon>Onygenales</taxon>
        <taxon>Ajellomycetaceae</taxon>
        <taxon>Blastomyces</taxon>
    </lineage>
</organism>
<dbReference type="EMBL" id="LGTZ01000961">
    <property type="protein sequence ID" value="OJD22785.1"/>
    <property type="molecule type" value="Genomic_DNA"/>
</dbReference>
<evidence type="ECO:0000313" key="2">
    <source>
        <dbReference type="Proteomes" id="UP000242791"/>
    </source>
</evidence>
<protein>
    <submittedName>
        <fullName evidence="1">Uncharacterized protein</fullName>
    </submittedName>
</protein>
<sequence length="224" mass="25343">MLWQTHPNAGVNIGSRSYAAPRTRRTNGTRRRRIWHLPTYRNRARHLTGFAHTGLPEGFIPRFPQADRHLILAAGSIREVTNTEAPRNFSHPMRHAKDLITKDLHMKANIFIGDLMIAHPQKKVDNITVEPRGNLTSLVIRSTLKKEAPHYPMADLIILPALPAGCLPYDREITAQPPSTRNIEAQVLRPTGQREELILGRRTTVLRKHVMEIDDSTTTQVSTA</sequence>
<keyword evidence="2" id="KW-1185">Reference proteome</keyword>
<reference evidence="1 2" key="1">
    <citation type="submission" date="2015-08" db="EMBL/GenBank/DDBJ databases">
        <title>Emmonsia species relationships and genome sequence.</title>
        <authorList>
            <person name="Cuomo C.A."/>
            <person name="Schwartz I.S."/>
            <person name="Kenyon C."/>
            <person name="De Hoog G.S."/>
            <person name="Govender N.P."/>
            <person name="Botha A."/>
            <person name="Moreno L."/>
            <person name="De Vries M."/>
            <person name="Munoz J.F."/>
            <person name="Stielow J.B."/>
        </authorList>
    </citation>
    <scope>NUCLEOTIDE SEQUENCE [LARGE SCALE GENOMIC DNA]</scope>
    <source>
        <strain evidence="1 2">EI222</strain>
    </source>
</reference>
<gene>
    <name evidence="1" type="ORF">ACJ73_05862</name>
</gene>
<dbReference type="VEuPathDB" id="FungiDB:ACJ73_05862"/>